<dbReference type="EMBL" id="JBIGHW010000016">
    <property type="protein sequence ID" value="MFG6443099.1"/>
    <property type="molecule type" value="Genomic_DNA"/>
</dbReference>
<evidence type="ECO:0000256" key="1">
    <source>
        <dbReference type="SAM" id="MobiDB-lite"/>
    </source>
</evidence>
<dbReference type="Proteomes" id="UP001606301">
    <property type="component" value="Unassembled WGS sequence"/>
</dbReference>
<name>A0ABW7FP65_9BURK</name>
<evidence type="ECO:0000313" key="4">
    <source>
        <dbReference type="Proteomes" id="UP001606301"/>
    </source>
</evidence>
<feature type="region of interest" description="Disordered" evidence="1">
    <location>
        <begin position="613"/>
        <end position="641"/>
    </location>
</feature>
<dbReference type="InterPro" id="IPR028949">
    <property type="entry name" value="Ntox15"/>
</dbReference>
<dbReference type="NCBIfam" id="TIGR01643">
    <property type="entry name" value="YD_repeat_2x"/>
    <property type="match status" value="2"/>
</dbReference>
<keyword evidence="4" id="KW-1185">Reference proteome</keyword>
<dbReference type="Pfam" id="PF15604">
    <property type="entry name" value="Ntox15"/>
    <property type="match status" value="1"/>
</dbReference>
<evidence type="ECO:0000313" key="3">
    <source>
        <dbReference type="EMBL" id="MFG6443099.1"/>
    </source>
</evidence>
<feature type="domain" description="Novel toxin 15" evidence="2">
    <location>
        <begin position="1100"/>
        <end position="1244"/>
    </location>
</feature>
<sequence>LTTAVIGGQLRLIEFTGAGCSTCGPANRRYAYGTAGQLLRSITLDAQGQPLSAELISHDRWGRLSQRSRQAYSQGKPVGAPRWLQRYEYTDLRFQDGSVAVGQQPTRITQPSVIAGKTRSTEFEYNDKSQVLRVTERGWSSVDDKGGQSPQGAALTRSTEYSYITINGRSVLSALDGPLPNGPKGDPSDSDVTRVQWDPRGERPLKLLHPAGLVTQAEYTPDGRTRRLIGMDGVVSEFEYAPSGALASIIRAGVTRRFEHDALGQAVGMLEATGARTRVTYDLSGQIAAMFDTQSNRIELARDREGRLLQARLLNPDGSVSQQRDYSAPTDSSMASAPHRDAVLSAMQQLVSHTEDSGGLVRPDLLQAMQVAQVSQPALAGAASALPPLAVTQETDINGAYTRYYRDDFGLLRLVQSPTTGSTVFEYDAAGRLIARVTEQISRAAYRRDPAGRVVAVRSRYLSEPDAPSSLDEDAQISWGPANKPRLIKYKAGEEQFSYDAAGRLTTHEQRVDGKRWTLQYSYNANGQLISRTLPDGQALAYHYRGSQHPRAGLLESVWLDGRIDRPLVYSLNDEADTYTQRRFLFGNGLSNERRLDAQGRVTLAGTPGVGQMQLGYAGSSNDGNASDGEPTSVKPLRSHGLGQLPQAATPPLWQARLHALLDRWRVGGDGALLPAYPASSAIGTALFDTEGRPRELFDDLGRQITRGDLRLSYDSLNRLVEVQRDTGATLQVVARYRYNLFGQRIAKVVTQAGSQTARTTYLLHDGNQLVAEADATGVVQRQYAWINDKPVAMLEAGRVLHVHTDHRNAPVALTDASRSVVWQAQLADYLAATPAQGQSLGSIAFHLRGSNQYFDAETGLHYNTHRYFDAQAGRYLTPDPLGLAVGPDLYAFALNRPHSLQDPLGLQPTPGKDWSEASFSDKLAETFKLAVTRFTDQLGADLKATLEEALADLPTTVAIFAAWQVISATPIGWIVNGLMAVYAAYSLGSEAIVLAKRLGSWVSQVSNATSQAQLCAAALGLATLMSELARNTAFARINPAKALRQMRAAAGGKKISETATPTQNAKKVRERLDRFSPNRCFDPFGEAYDKAPDKPKFEREFNDQLRRQQEALNRMSADEFLAARKAYEANKRNPDAAKSQAKYRAGYRKQLEDQVEKDLREQGFSGRELDEMKLAKVNSTMVNLAALHEPDMVAGGFFQPAPTCMGSKSVNCSIGAQWADKLAEMENYARGAVRDGHGGARLTFDLKTCPKK</sequence>
<dbReference type="PANTHER" id="PTHR32305:SF15">
    <property type="entry name" value="PROTEIN RHSA-RELATED"/>
    <property type="match status" value="1"/>
</dbReference>
<gene>
    <name evidence="3" type="ORF">ACG0Z3_20605</name>
</gene>
<comment type="caution">
    <text evidence="3">The sequence shown here is derived from an EMBL/GenBank/DDBJ whole genome shotgun (WGS) entry which is preliminary data.</text>
</comment>
<dbReference type="PRINTS" id="PR00394">
    <property type="entry name" value="RHSPROTEIN"/>
</dbReference>
<protein>
    <submittedName>
        <fullName evidence="3">Polymorphic toxin type 15 domain-containing protein</fullName>
    </submittedName>
</protein>
<dbReference type="RefSeq" id="WP_394401201.1">
    <property type="nucleotide sequence ID" value="NZ_JBIGHW010000016.1"/>
</dbReference>
<organism evidence="3 4">
    <name type="scientific">Pelomonas margarita</name>
    <dbReference type="NCBI Taxonomy" id="3299031"/>
    <lineage>
        <taxon>Bacteria</taxon>
        <taxon>Pseudomonadati</taxon>
        <taxon>Pseudomonadota</taxon>
        <taxon>Betaproteobacteria</taxon>
        <taxon>Burkholderiales</taxon>
        <taxon>Sphaerotilaceae</taxon>
        <taxon>Roseateles</taxon>
    </lineage>
</organism>
<dbReference type="InterPro" id="IPR031325">
    <property type="entry name" value="RHS_repeat"/>
</dbReference>
<dbReference type="InterPro" id="IPR006530">
    <property type="entry name" value="YD"/>
</dbReference>
<dbReference type="Gene3D" id="2.180.10.10">
    <property type="entry name" value="RHS repeat-associated core"/>
    <property type="match status" value="3"/>
</dbReference>
<reference evidence="3 4" key="1">
    <citation type="submission" date="2024-08" db="EMBL/GenBank/DDBJ databases">
        <authorList>
            <person name="Lu H."/>
        </authorList>
    </citation>
    <scope>NUCLEOTIDE SEQUENCE [LARGE SCALE GENOMIC DNA]</scope>
    <source>
        <strain evidence="3 4">LKC17W</strain>
    </source>
</reference>
<dbReference type="InterPro" id="IPR050708">
    <property type="entry name" value="T6SS_VgrG/RHS"/>
</dbReference>
<dbReference type="PANTHER" id="PTHR32305">
    <property type="match status" value="1"/>
</dbReference>
<dbReference type="InterPro" id="IPR022385">
    <property type="entry name" value="Rhs_assc_core"/>
</dbReference>
<dbReference type="Pfam" id="PF05593">
    <property type="entry name" value="RHS_repeat"/>
    <property type="match status" value="1"/>
</dbReference>
<accession>A0ABW7FP65</accession>
<dbReference type="NCBIfam" id="TIGR03696">
    <property type="entry name" value="Rhs_assc_core"/>
    <property type="match status" value="1"/>
</dbReference>
<proteinExistence type="predicted"/>
<evidence type="ECO:0000259" key="2">
    <source>
        <dbReference type="Pfam" id="PF15604"/>
    </source>
</evidence>
<feature type="non-terminal residue" evidence="3">
    <location>
        <position position="1"/>
    </location>
</feature>